<reference evidence="2" key="1">
    <citation type="submission" date="2025-08" db="UniProtKB">
        <authorList>
            <consortium name="RefSeq"/>
        </authorList>
    </citation>
    <scope>IDENTIFICATION</scope>
    <source>
        <tissue evidence="2">Whole insect</tissue>
    </source>
</reference>
<evidence type="ECO:0000256" key="1">
    <source>
        <dbReference type="SAM" id="MobiDB-lite"/>
    </source>
</evidence>
<dbReference type="RefSeq" id="XP_028140295.1">
    <property type="nucleotide sequence ID" value="XM_028284494.1"/>
</dbReference>
<name>A0A6P7G6Z7_DIAVI</name>
<accession>A0A6P7G6Z7</accession>
<dbReference type="AlphaFoldDB" id="A0A6P7G6Z7"/>
<dbReference type="InParanoid" id="A0A6P7G6Z7"/>
<organism evidence="2">
    <name type="scientific">Diabrotica virgifera virgifera</name>
    <name type="common">western corn rootworm</name>
    <dbReference type="NCBI Taxonomy" id="50390"/>
    <lineage>
        <taxon>Eukaryota</taxon>
        <taxon>Metazoa</taxon>
        <taxon>Ecdysozoa</taxon>
        <taxon>Arthropoda</taxon>
        <taxon>Hexapoda</taxon>
        <taxon>Insecta</taxon>
        <taxon>Pterygota</taxon>
        <taxon>Neoptera</taxon>
        <taxon>Endopterygota</taxon>
        <taxon>Coleoptera</taxon>
        <taxon>Polyphaga</taxon>
        <taxon>Cucujiformia</taxon>
        <taxon>Chrysomeloidea</taxon>
        <taxon>Chrysomelidae</taxon>
        <taxon>Galerucinae</taxon>
        <taxon>Diabroticina</taxon>
        <taxon>Diabroticites</taxon>
        <taxon>Diabrotica</taxon>
    </lineage>
</organism>
<feature type="region of interest" description="Disordered" evidence="1">
    <location>
        <begin position="32"/>
        <end position="60"/>
    </location>
</feature>
<proteinExistence type="predicted"/>
<evidence type="ECO:0000313" key="2">
    <source>
        <dbReference type="RefSeq" id="XP_028140295.1"/>
    </source>
</evidence>
<protein>
    <submittedName>
        <fullName evidence="2">Uncharacterized protein LOC114334451</fullName>
    </submittedName>
</protein>
<gene>
    <name evidence="2" type="primary">LOC114334451</name>
</gene>
<sequence length="107" mass="12427">MVYKLSQIFRFFKMSLEKQLAYLEKLHAEFLSDSEPEAESDDDDASLEGDYEEVQDHDTDMEEGIEERILESRKAAAKIDLFPFIHVSTLRSSNICFLFSHCLVSQK</sequence>